<evidence type="ECO:0000256" key="3">
    <source>
        <dbReference type="ARBA" id="ARBA00022737"/>
    </source>
</evidence>
<dbReference type="InterPro" id="IPR027417">
    <property type="entry name" value="P-loop_NTPase"/>
</dbReference>
<dbReference type="GO" id="GO:0043531">
    <property type="term" value="F:ADP binding"/>
    <property type="evidence" value="ECO:0007669"/>
    <property type="project" value="InterPro"/>
</dbReference>
<dbReference type="AlphaFoldDB" id="A0A3B6BWZ8"/>
<feature type="domain" description="Disease resistance N-terminal" evidence="8">
    <location>
        <begin position="12"/>
        <end position="94"/>
    </location>
</feature>
<dbReference type="Pfam" id="PF18052">
    <property type="entry name" value="Rx_N"/>
    <property type="match status" value="1"/>
</dbReference>
<accession>A0A3B6BWZ8</accession>
<evidence type="ECO:0000259" key="9">
    <source>
        <dbReference type="Pfam" id="PF23559"/>
    </source>
</evidence>
<dbReference type="InterPro" id="IPR041118">
    <property type="entry name" value="Rx_N"/>
</dbReference>
<keyword evidence="2" id="KW-0433">Leucine-rich repeat</keyword>
<keyword evidence="11" id="KW-1185">Reference proteome</keyword>
<evidence type="ECO:0000259" key="7">
    <source>
        <dbReference type="Pfam" id="PF00931"/>
    </source>
</evidence>
<dbReference type="Proteomes" id="UP000019116">
    <property type="component" value="Chromosome 2B"/>
</dbReference>
<dbReference type="InterPro" id="IPR002182">
    <property type="entry name" value="NB-ARC"/>
</dbReference>
<dbReference type="SMR" id="A0A3B6BWZ8"/>
<dbReference type="SUPFAM" id="SSF52540">
    <property type="entry name" value="P-loop containing nucleoside triphosphate hydrolases"/>
    <property type="match status" value="1"/>
</dbReference>
<dbReference type="Gramene" id="TraesCS2B02G018700.1">
    <property type="protein sequence ID" value="TraesCS2B02G018700.1.cds1"/>
    <property type="gene ID" value="TraesCS2B02G018700"/>
</dbReference>
<dbReference type="OrthoDB" id="1696338at2759"/>
<organism evidence="10">
    <name type="scientific">Triticum aestivum</name>
    <name type="common">Wheat</name>
    <dbReference type="NCBI Taxonomy" id="4565"/>
    <lineage>
        <taxon>Eukaryota</taxon>
        <taxon>Viridiplantae</taxon>
        <taxon>Streptophyta</taxon>
        <taxon>Embryophyta</taxon>
        <taxon>Tracheophyta</taxon>
        <taxon>Spermatophyta</taxon>
        <taxon>Magnoliopsida</taxon>
        <taxon>Liliopsida</taxon>
        <taxon>Poales</taxon>
        <taxon>Poaceae</taxon>
        <taxon>BOP clade</taxon>
        <taxon>Pooideae</taxon>
        <taxon>Triticodae</taxon>
        <taxon>Triticeae</taxon>
        <taxon>Triticinae</taxon>
        <taxon>Triticum</taxon>
    </lineage>
</organism>
<dbReference type="Gene3D" id="1.10.8.430">
    <property type="entry name" value="Helical domain of apoptotic protease-activating factors"/>
    <property type="match status" value="1"/>
</dbReference>
<name>A0A3B6BWZ8_WHEAT</name>
<dbReference type="PANTHER" id="PTHR23155:SF988">
    <property type="entry name" value="OS06G0707733 PROTEIN"/>
    <property type="match status" value="1"/>
</dbReference>
<dbReference type="OMA" id="HARHITR"/>
<reference evidence="10" key="1">
    <citation type="submission" date="2018-08" db="EMBL/GenBank/DDBJ databases">
        <authorList>
            <person name="Rossello M."/>
        </authorList>
    </citation>
    <scope>NUCLEOTIDE SEQUENCE [LARGE SCALE GENOMIC DNA]</scope>
    <source>
        <strain evidence="10">cv. Chinese Spring</strain>
    </source>
</reference>
<proteinExistence type="inferred from homology"/>
<evidence type="ECO:0000313" key="11">
    <source>
        <dbReference type="Proteomes" id="UP000019116"/>
    </source>
</evidence>
<feature type="domain" description="NB-ARC" evidence="7">
    <location>
        <begin position="268"/>
        <end position="437"/>
    </location>
</feature>
<dbReference type="InterPro" id="IPR044974">
    <property type="entry name" value="Disease_R_plants"/>
</dbReference>
<dbReference type="PANTHER" id="PTHR23155">
    <property type="entry name" value="DISEASE RESISTANCE PROTEIN RP"/>
    <property type="match status" value="1"/>
</dbReference>
<dbReference type="Gene3D" id="1.10.10.10">
    <property type="entry name" value="Winged helix-like DNA-binding domain superfamily/Winged helix DNA-binding domain"/>
    <property type="match status" value="1"/>
</dbReference>
<evidence type="ECO:0000256" key="2">
    <source>
        <dbReference type="ARBA" id="ARBA00022614"/>
    </source>
</evidence>
<keyword evidence="4" id="KW-0547">Nucleotide-binding</keyword>
<dbReference type="InterPro" id="IPR036388">
    <property type="entry name" value="WH-like_DNA-bd_sf"/>
</dbReference>
<dbReference type="Gene3D" id="3.40.50.300">
    <property type="entry name" value="P-loop containing nucleotide triphosphate hydrolases"/>
    <property type="match status" value="1"/>
</dbReference>
<dbReference type="GO" id="GO:0006952">
    <property type="term" value="P:defense response"/>
    <property type="evidence" value="ECO:0007669"/>
    <property type="project" value="UniProtKB-KW"/>
</dbReference>
<feature type="domain" description="Disease resistance protein winged helix" evidence="9">
    <location>
        <begin position="522"/>
        <end position="591"/>
    </location>
</feature>
<dbReference type="Pfam" id="PF00931">
    <property type="entry name" value="NB-ARC"/>
    <property type="match status" value="1"/>
</dbReference>
<feature type="region of interest" description="Disordered" evidence="6">
    <location>
        <begin position="165"/>
        <end position="207"/>
    </location>
</feature>
<evidence type="ECO:0000256" key="1">
    <source>
        <dbReference type="ARBA" id="ARBA00008894"/>
    </source>
</evidence>
<evidence type="ECO:0000256" key="4">
    <source>
        <dbReference type="ARBA" id="ARBA00022741"/>
    </source>
</evidence>
<dbReference type="STRING" id="4565.A0A3B6BWZ8"/>
<evidence type="ECO:0000313" key="10">
    <source>
        <dbReference type="EnsemblPlants" id="TraesCS2B02G018700.1.cds1"/>
    </source>
</evidence>
<reference evidence="10" key="2">
    <citation type="submission" date="2018-10" db="UniProtKB">
        <authorList>
            <consortium name="EnsemblPlants"/>
        </authorList>
    </citation>
    <scope>IDENTIFICATION</scope>
</reference>
<dbReference type="InterPro" id="IPR058922">
    <property type="entry name" value="WHD_DRP"/>
</dbReference>
<dbReference type="PRINTS" id="PR00364">
    <property type="entry name" value="DISEASERSIST"/>
</dbReference>
<protein>
    <recommendedName>
        <fullName evidence="12">AAA+ ATPase domain-containing protein</fullName>
    </recommendedName>
</protein>
<evidence type="ECO:0000256" key="6">
    <source>
        <dbReference type="SAM" id="MobiDB-lite"/>
    </source>
</evidence>
<dbReference type="EnsemblPlants" id="TraesCS2B02G018700.1">
    <property type="protein sequence ID" value="TraesCS2B02G018700.1.cds1"/>
    <property type="gene ID" value="TraesCS2B02G018700"/>
</dbReference>
<feature type="compositionally biased region" description="Polar residues" evidence="6">
    <location>
        <begin position="166"/>
        <end position="179"/>
    </location>
</feature>
<evidence type="ECO:0000259" key="8">
    <source>
        <dbReference type="Pfam" id="PF18052"/>
    </source>
</evidence>
<dbReference type="Pfam" id="PF23559">
    <property type="entry name" value="WHD_DRP"/>
    <property type="match status" value="1"/>
</dbReference>
<dbReference type="InterPro" id="IPR042197">
    <property type="entry name" value="Apaf_helical"/>
</dbReference>
<comment type="similarity">
    <text evidence="1">Belongs to the disease resistance NB-LRR family.</text>
</comment>
<evidence type="ECO:0008006" key="12">
    <source>
        <dbReference type="Google" id="ProtNLM"/>
    </source>
</evidence>
<sequence length="612" mass="69953">MADAALGVVQWVVSKALATVTDIFQEAWEGTRMFGPNVEALRMELLLVKATLENAACKEISGPAMEELLQMMRDSAHNAQDLLDELDYFRIQDKLRGTYEAADEHGEGGVQHLARDVRHTRKSISKRLASFTGSCFGANARHPQQEDARQHVSCCAWQHARHITRGDSSSAPNANQADQEVSPHPHVHGNEDRDNAPETPIPEFNRPDFSQRMTTIVEKLQPVRNEVDKILQRYDRRSVLHIAQSRPTTTPLSAEPKMYGRDHVMKSIIDDITEGQYSDKALTVLPVIGPGGIGKTTLIQHIYNNQQVRNHFPVRIWICVSFNFNLGKVLEQIKEYTLAAEGENGCMRPEELIEHRLKSKRFILVLDDIWQFTNVDDWEKLLLILGKSQEKGSMVLVTTRQKEIADQVKKTVEPKELSGLEPEEFRKLFLVYVFDAEQYPSEKLHLRETGDKITEKLRCSPLAAKTVGRLLRTDPCLAHWKRVLESKEWVKQTNGNWIMPALELSYDFLPFHLQQCFSYSALFPEDYPFRSRELISLWIGLDILILDGQNQTLEDIGFRNLQELVIHGFFREEQVDGDRCYVMHDLLHDLALKVASHDCLSLRFPDVGSVKI</sequence>
<keyword evidence="3" id="KW-0677">Repeat</keyword>
<evidence type="ECO:0000256" key="5">
    <source>
        <dbReference type="ARBA" id="ARBA00022821"/>
    </source>
</evidence>
<keyword evidence="5" id="KW-0611">Plant defense</keyword>
<dbReference type="FunFam" id="3.40.50.300:FF:001091">
    <property type="entry name" value="Probable disease resistance protein At1g61300"/>
    <property type="match status" value="1"/>
</dbReference>